<evidence type="ECO:0000313" key="3">
    <source>
        <dbReference type="Proteomes" id="UP000474967"/>
    </source>
</evidence>
<dbReference type="AlphaFoldDB" id="A0A6L9XZH2"/>
<dbReference type="EMBL" id="JAAGWY010000002">
    <property type="protein sequence ID" value="NEN06434.1"/>
    <property type="molecule type" value="Genomic_DNA"/>
</dbReference>
<keyword evidence="3" id="KW-1185">Reference proteome</keyword>
<keyword evidence="1" id="KW-0472">Membrane</keyword>
<dbReference type="RefSeq" id="WP_163289851.1">
    <property type="nucleotide sequence ID" value="NZ_JAAGWY010000002.1"/>
</dbReference>
<sequence length="138" mass="14888">MTSDLDTGGESPLELRRRRAFRVRMWVGAGSFLLANFALYALGHGAGPWRLVWALLPLIPIVWIVVAIVLRVRQMDEYQAKLFFPGLAVGFTVAIVTAITLGTLNSAGLEVPDNGWIVAIAGIVSWEVTNLVTGAPSA</sequence>
<keyword evidence="1" id="KW-1133">Transmembrane helix</keyword>
<evidence type="ECO:0000256" key="1">
    <source>
        <dbReference type="SAM" id="Phobius"/>
    </source>
</evidence>
<dbReference type="Proteomes" id="UP000474967">
    <property type="component" value="Unassembled WGS sequence"/>
</dbReference>
<feature type="transmembrane region" description="Helical" evidence="1">
    <location>
        <begin position="49"/>
        <end position="70"/>
    </location>
</feature>
<keyword evidence="1" id="KW-0812">Transmembrane</keyword>
<gene>
    <name evidence="2" type="ORF">G3T36_11180</name>
</gene>
<comment type="caution">
    <text evidence="2">The sequence shown here is derived from an EMBL/GenBank/DDBJ whole genome shotgun (WGS) entry which is preliminary data.</text>
</comment>
<evidence type="ECO:0000313" key="2">
    <source>
        <dbReference type="EMBL" id="NEN06434.1"/>
    </source>
</evidence>
<name>A0A6L9XZH2_9MICO</name>
<organism evidence="2 3">
    <name type="scientific">Leifsonia tongyongensis</name>
    <dbReference type="NCBI Taxonomy" id="1268043"/>
    <lineage>
        <taxon>Bacteria</taxon>
        <taxon>Bacillati</taxon>
        <taxon>Actinomycetota</taxon>
        <taxon>Actinomycetes</taxon>
        <taxon>Micrococcales</taxon>
        <taxon>Microbacteriaceae</taxon>
        <taxon>Leifsonia</taxon>
    </lineage>
</organism>
<reference evidence="2 3" key="1">
    <citation type="journal article" date="2014" name="J. Microbiol.">
        <title>Diaminobutyricibacter tongyongensis gen. nov., sp. nov. and Homoserinibacter gongjuensis gen. nov., sp. nov. belong to the family Microbacteriaceae.</title>
        <authorList>
            <person name="Kim S.J."/>
            <person name="Ahn J.H."/>
            <person name="Weon H.Y."/>
            <person name="Hamada M."/>
            <person name="Suzuki K."/>
            <person name="Kwon S.W."/>
        </authorList>
    </citation>
    <scope>NUCLEOTIDE SEQUENCE [LARGE SCALE GENOMIC DNA]</scope>
    <source>
        <strain evidence="2 3">NBRC 108724</strain>
    </source>
</reference>
<accession>A0A6L9XZH2</accession>
<feature type="transmembrane region" description="Helical" evidence="1">
    <location>
        <begin position="82"/>
        <end position="104"/>
    </location>
</feature>
<feature type="transmembrane region" description="Helical" evidence="1">
    <location>
        <begin position="25"/>
        <end position="43"/>
    </location>
</feature>
<proteinExistence type="predicted"/>
<protein>
    <submittedName>
        <fullName evidence="2">Uncharacterized protein</fullName>
    </submittedName>
</protein>